<dbReference type="EMBL" id="JAQJJG010000017">
    <property type="protein sequence ID" value="MDN5124421.1"/>
    <property type="molecule type" value="Genomic_DNA"/>
</dbReference>
<keyword evidence="1" id="KW-0812">Transmembrane</keyword>
<protein>
    <recommendedName>
        <fullName evidence="4">PDZ domain-containing protein</fullName>
    </recommendedName>
</protein>
<dbReference type="InterPro" id="IPR036034">
    <property type="entry name" value="PDZ_sf"/>
</dbReference>
<organism evidence="2 3">
    <name type="scientific">Aliarcobacter butzleri</name>
    <dbReference type="NCBI Taxonomy" id="28197"/>
    <lineage>
        <taxon>Bacteria</taxon>
        <taxon>Pseudomonadati</taxon>
        <taxon>Campylobacterota</taxon>
        <taxon>Epsilonproteobacteria</taxon>
        <taxon>Campylobacterales</taxon>
        <taxon>Arcobacteraceae</taxon>
        <taxon>Aliarcobacter</taxon>
    </lineage>
</organism>
<feature type="transmembrane region" description="Helical" evidence="1">
    <location>
        <begin position="12"/>
        <end position="33"/>
    </location>
</feature>
<dbReference type="AlphaFoldDB" id="A0AAW7QF78"/>
<dbReference type="RefSeq" id="WP_301371231.1">
    <property type="nucleotide sequence ID" value="NZ_JAQJJF010000020.1"/>
</dbReference>
<proteinExistence type="predicted"/>
<evidence type="ECO:0000256" key="1">
    <source>
        <dbReference type="SAM" id="Phobius"/>
    </source>
</evidence>
<dbReference type="SUPFAM" id="SSF50156">
    <property type="entry name" value="PDZ domain-like"/>
    <property type="match status" value="1"/>
</dbReference>
<evidence type="ECO:0000313" key="2">
    <source>
        <dbReference type="EMBL" id="MDN5124421.1"/>
    </source>
</evidence>
<gene>
    <name evidence="2" type="ORF">PJV93_10925</name>
</gene>
<reference evidence="2" key="2">
    <citation type="submission" date="2023-01" db="EMBL/GenBank/DDBJ databases">
        <authorList>
            <person name="Uljanovas D."/>
        </authorList>
    </citation>
    <scope>NUCLEOTIDE SEQUENCE</scope>
    <source>
        <strain evidence="2">S41</strain>
    </source>
</reference>
<keyword evidence="1" id="KW-1133">Transmembrane helix</keyword>
<dbReference type="Proteomes" id="UP001170364">
    <property type="component" value="Unassembled WGS sequence"/>
</dbReference>
<reference evidence="2" key="1">
    <citation type="journal article" date="2023" name="Microorganisms">
        <title>Genomic Characterization of Arcobacter butzleri Strains Isolated from Various Sources in Lithuania.</title>
        <authorList>
            <person name="Uljanovas D."/>
            <person name="Golz G."/>
            <person name="Fleischmann S."/>
            <person name="Kudirkiene E."/>
            <person name="Kasetiene N."/>
            <person name="Grineviciene A."/>
            <person name="Tamuleviciene E."/>
            <person name="Aksomaitiene J."/>
            <person name="Alter T."/>
            <person name="Malakauskas M."/>
        </authorList>
    </citation>
    <scope>NUCLEOTIDE SEQUENCE</scope>
    <source>
        <strain evidence="2">S41</strain>
    </source>
</reference>
<evidence type="ECO:0008006" key="4">
    <source>
        <dbReference type="Google" id="ProtNLM"/>
    </source>
</evidence>
<comment type="caution">
    <text evidence="2">The sequence shown here is derived from an EMBL/GenBank/DDBJ whole genome shotgun (WGS) entry which is preliminary data.</text>
</comment>
<sequence>MNINFNKIFELFLPFIYITIILYLFSTILFFFLPKSGVTFIDKNRFDLEYKRYGFYIKSLDLENETNNSIQTLDRYDLKGIFSTQLGGFIIIEEKTASKENLILSLEQKVNGYLLKKIFKNYVIFIKNDKEYILKINDEKPTAFNTKIINNESINNASSEKNNLIVIDRTKLSSYLSDTEKIKNSIILQEVINGIKFDGFRVERILNDDFNKLGMIEGDIIKSVNKNTINSYQDLFKNFGNIKNERVFDIEILRDNKIMELNYEIN</sequence>
<accession>A0AAW7QF78</accession>
<evidence type="ECO:0000313" key="3">
    <source>
        <dbReference type="Proteomes" id="UP001170364"/>
    </source>
</evidence>
<dbReference type="Gene3D" id="2.30.42.10">
    <property type="match status" value="1"/>
</dbReference>
<name>A0AAW7QF78_9BACT</name>
<keyword evidence="1" id="KW-0472">Membrane</keyword>